<evidence type="ECO:0000313" key="2">
    <source>
        <dbReference type="Proteomes" id="UP000249377"/>
    </source>
</evidence>
<dbReference type="RefSeq" id="WP_112333831.1">
    <property type="nucleotide sequence ID" value="NZ_JADPHD010000025.1"/>
</dbReference>
<reference evidence="1 2" key="1">
    <citation type="submission" date="2018-06" db="EMBL/GenBank/DDBJ databases">
        <title>Noncontiguous genome sequence of Ruminococcaceae bacterium ASD2818.</title>
        <authorList>
            <person name="Chaplin A.V."/>
            <person name="Sokolova S.R."/>
            <person name="Kochetkova T.O."/>
            <person name="Goltsov A.Y."/>
            <person name="Trofimov D.Y."/>
            <person name="Efimov B.A."/>
        </authorList>
    </citation>
    <scope>NUCLEOTIDE SEQUENCE [LARGE SCALE GENOMIC DNA]</scope>
    <source>
        <strain evidence="1 2">ASD2818</strain>
    </source>
</reference>
<proteinExistence type="predicted"/>
<name>A0A328UAF5_9FIRM</name>
<comment type="caution">
    <text evidence="1">The sequence shown here is derived from an EMBL/GenBank/DDBJ whole genome shotgun (WGS) entry which is preliminary data.</text>
</comment>
<protein>
    <submittedName>
        <fullName evidence="1">ATP-binding protein</fullName>
    </submittedName>
</protein>
<sequence length="212" mass="24031">MGIPVMILGESGTGKSASLRNFQPGEVAIINVAGKPLPFRTRLKTYISDDYNQVTAAIRGYVGKGAKSIVIDDSQYLMADEFMRRAKENGFQKFTDIGKNYFDLISLVKTLPDDRIVYFLSHLTTDDQGRERCKTIGKLLDEKITVEGLFTIVLKTQVKDGHYYFSTQNNGMDTVKSPIGMFEDSLTENDLKTIDLTIREYYNTEEEQHEEN</sequence>
<gene>
    <name evidence="1" type="ORF">DPQ25_14215</name>
</gene>
<dbReference type="Proteomes" id="UP000249377">
    <property type="component" value="Unassembled WGS sequence"/>
</dbReference>
<dbReference type="GO" id="GO:0005524">
    <property type="term" value="F:ATP binding"/>
    <property type="evidence" value="ECO:0007669"/>
    <property type="project" value="UniProtKB-KW"/>
</dbReference>
<dbReference type="AlphaFoldDB" id="A0A328UAF5"/>
<keyword evidence="2" id="KW-1185">Reference proteome</keyword>
<keyword evidence="1" id="KW-0547">Nucleotide-binding</keyword>
<accession>A0A328UAF5</accession>
<dbReference type="EMBL" id="QLYR01000026">
    <property type="protein sequence ID" value="RAQ21782.1"/>
    <property type="molecule type" value="Genomic_DNA"/>
</dbReference>
<evidence type="ECO:0000313" key="1">
    <source>
        <dbReference type="EMBL" id="RAQ21782.1"/>
    </source>
</evidence>
<keyword evidence="1" id="KW-0067">ATP-binding</keyword>
<organism evidence="1 2">
    <name type="scientific">Hydrogeniiclostridium mannosilyticum</name>
    <dbReference type="NCBI Taxonomy" id="2764322"/>
    <lineage>
        <taxon>Bacteria</taxon>
        <taxon>Bacillati</taxon>
        <taxon>Bacillota</taxon>
        <taxon>Clostridia</taxon>
        <taxon>Eubacteriales</taxon>
        <taxon>Acutalibacteraceae</taxon>
        <taxon>Hydrogeniiclostridium</taxon>
    </lineage>
</organism>